<evidence type="ECO:0000256" key="1">
    <source>
        <dbReference type="SAM" id="MobiDB-lite"/>
    </source>
</evidence>
<dbReference type="GO" id="GO:0010628">
    <property type="term" value="P:positive regulation of gene expression"/>
    <property type="evidence" value="ECO:0007669"/>
    <property type="project" value="TreeGrafter"/>
</dbReference>
<dbReference type="SUPFAM" id="SSF49562">
    <property type="entry name" value="C2 domain (Calcium/lipid-binding domain, CaLB)"/>
    <property type="match status" value="1"/>
</dbReference>
<gene>
    <name evidence="3" type="ORF">M0812_28214</name>
</gene>
<dbReference type="PANTHER" id="PTHR47800:SF5">
    <property type="entry name" value="FER-1-LIKE PROTEIN 6"/>
    <property type="match status" value="1"/>
</dbReference>
<dbReference type="CDD" id="cd00030">
    <property type="entry name" value="C2"/>
    <property type="match status" value="1"/>
</dbReference>
<dbReference type="Gene3D" id="2.60.40.150">
    <property type="entry name" value="C2 domain"/>
    <property type="match status" value="1"/>
</dbReference>
<dbReference type="SMART" id="SM00239">
    <property type="entry name" value="C2"/>
    <property type="match status" value="1"/>
</dbReference>
<evidence type="ECO:0000313" key="3">
    <source>
        <dbReference type="EMBL" id="KAJ3425768.1"/>
    </source>
</evidence>
<dbReference type="Proteomes" id="UP001146793">
    <property type="component" value="Unassembled WGS sequence"/>
</dbReference>
<dbReference type="AlphaFoldDB" id="A0AAV7Y7I3"/>
<evidence type="ECO:0000313" key="4">
    <source>
        <dbReference type="Proteomes" id="UP001146793"/>
    </source>
</evidence>
<dbReference type="InterPro" id="IPR000008">
    <property type="entry name" value="C2_dom"/>
</dbReference>
<sequence>MSDLKKQAKIHIEDTSSSPSSSDENPELFRHFLVPEDSDEENGFEGTLQIQIIKANNLPKPEDEEESDPYIVLQVTEQCKTASEFKHFYTHKTRFIRNTQDPVWNESPYNYTIKRKTGSIIFFVYDYDFLKKDTLLGVAKFSLNDHPEIFENKILRKKIKIKPSIKNTDKKKGEESTVTFKVSFKLHNTELSQLVNEIKNCPYNRMQFKLFQETEIEELLKQTRRWLNHAKKYGVRVIKMMNGNKQNGDVWINIWYSRIDIRTGKEGYLFKKQLI</sequence>
<dbReference type="PANTHER" id="PTHR47800">
    <property type="entry name" value="C2 DOMAIN-CONTAINING PROTEIN"/>
    <property type="match status" value="1"/>
</dbReference>
<accession>A0AAV7Y7I3</accession>
<dbReference type="InterPro" id="IPR035892">
    <property type="entry name" value="C2_domain_sf"/>
</dbReference>
<evidence type="ECO:0000259" key="2">
    <source>
        <dbReference type="PROSITE" id="PS50004"/>
    </source>
</evidence>
<feature type="domain" description="C2" evidence="2">
    <location>
        <begin position="28"/>
        <end position="159"/>
    </location>
</feature>
<name>A0AAV7Y7I3_9EUKA</name>
<proteinExistence type="predicted"/>
<protein>
    <submittedName>
        <fullName evidence="3">C2 domain-containing protein</fullName>
    </submittedName>
</protein>
<comment type="caution">
    <text evidence="3">The sequence shown here is derived from an EMBL/GenBank/DDBJ whole genome shotgun (WGS) entry which is preliminary data.</text>
</comment>
<feature type="compositionally biased region" description="Basic and acidic residues" evidence="1">
    <location>
        <begin position="1"/>
        <end position="14"/>
    </location>
</feature>
<feature type="region of interest" description="Disordered" evidence="1">
    <location>
        <begin position="1"/>
        <end position="31"/>
    </location>
</feature>
<dbReference type="EMBL" id="JANTQA010000070">
    <property type="protein sequence ID" value="KAJ3425768.1"/>
    <property type="molecule type" value="Genomic_DNA"/>
</dbReference>
<dbReference type="PROSITE" id="PS50004">
    <property type="entry name" value="C2"/>
    <property type="match status" value="1"/>
</dbReference>
<reference evidence="3" key="1">
    <citation type="submission" date="2022-08" db="EMBL/GenBank/DDBJ databases">
        <title>Novel sulphate-reducing endosymbionts in the free-living metamonad Anaeramoeba.</title>
        <authorList>
            <person name="Jerlstrom-Hultqvist J."/>
            <person name="Cepicka I."/>
            <person name="Gallot-Lavallee L."/>
            <person name="Salas-Leiva D."/>
            <person name="Curtis B.A."/>
            <person name="Zahonova K."/>
            <person name="Pipaliya S."/>
            <person name="Dacks J."/>
            <person name="Roger A.J."/>
        </authorList>
    </citation>
    <scope>NUCLEOTIDE SEQUENCE</scope>
    <source>
        <strain evidence="3">Busselton2</strain>
    </source>
</reference>
<dbReference type="Pfam" id="PF00168">
    <property type="entry name" value="C2"/>
    <property type="match status" value="1"/>
</dbReference>
<organism evidence="3 4">
    <name type="scientific">Anaeramoeba flamelloides</name>
    <dbReference type="NCBI Taxonomy" id="1746091"/>
    <lineage>
        <taxon>Eukaryota</taxon>
        <taxon>Metamonada</taxon>
        <taxon>Anaeramoebidae</taxon>
        <taxon>Anaeramoeba</taxon>
    </lineage>
</organism>